<dbReference type="AlphaFoldDB" id="A0AAU8ENM3"/>
<evidence type="ECO:0000256" key="9">
    <source>
        <dbReference type="ARBA" id="ARBA00040345"/>
    </source>
</evidence>
<accession>A0AAU8ENM3</accession>
<dbReference type="InterPro" id="IPR001173">
    <property type="entry name" value="Glyco_trans_2-like"/>
</dbReference>
<dbReference type="PANTHER" id="PTHR43646:SF2">
    <property type="entry name" value="GLYCOSYLTRANSFERASE 2-LIKE DOMAIN-CONTAINING PROTEIN"/>
    <property type="match status" value="1"/>
</dbReference>
<comment type="similarity">
    <text evidence="8">Belongs to the glycosyltransferase 2 family. CrtQ subfamily.</text>
</comment>
<evidence type="ECO:0000256" key="2">
    <source>
        <dbReference type="ARBA" id="ARBA00022475"/>
    </source>
</evidence>
<feature type="domain" description="Glycosyltransferase 2-like" evidence="10">
    <location>
        <begin position="15"/>
        <end position="157"/>
    </location>
</feature>
<dbReference type="RefSeq" id="WP_353711079.1">
    <property type="nucleotide sequence ID" value="NZ_CP159279.1"/>
</dbReference>
<keyword evidence="4" id="KW-0808">Transferase</keyword>
<evidence type="ECO:0000256" key="5">
    <source>
        <dbReference type="ARBA" id="ARBA00023136"/>
    </source>
</evidence>
<sequence length="251" mass="27000">MTPHRSRPAISRVEVVMPVHDEEGHLGAALSALRSASEALARRRPSVGVGITVVLDHCTDRSAEIADRFAGSQPAVRVLRRRFRNAGASRAAGVAAAIRDLDSGTLDTTWLANTDADSRVPESWLVRQLHFADAGWDVLLGSVEPDSAGMDPELLRSWRLRHPLEERHGNVYGANLGVRASAYLQAGGFPPLPSSEDRALVELLRRRGFAVTATDSTRVLTSGRTTARAPHGFGSYLRALGVETAAALRSS</sequence>
<dbReference type="Gene3D" id="3.90.550.10">
    <property type="entry name" value="Spore Coat Polysaccharide Biosynthesis Protein SpsA, Chain A"/>
    <property type="match status" value="1"/>
</dbReference>
<dbReference type="InterPro" id="IPR029044">
    <property type="entry name" value="Nucleotide-diphossugar_trans"/>
</dbReference>
<evidence type="ECO:0000256" key="8">
    <source>
        <dbReference type="ARBA" id="ARBA00038120"/>
    </source>
</evidence>
<name>A0AAU8ENM3_9MICC</name>
<gene>
    <name evidence="11" type="ORF">ABRP34_16925</name>
</gene>
<dbReference type="Pfam" id="PF00535">
    <property type="entry name" value="Glycos_transf_2"/>
    <property type="match status" value="1"/>
</dbReference>
<keyword evidence="3" id="KW-0328">Glycosyltransferase</keyword>
<protein>
    <recommendedName>
        <fullName evidence="9">4,4'-diaponeurosporenoate glycosyltransferase</fullName>
    </recommendedName>
</protein>
<comment type="subcellular location">
    <subcellularLocation>
        <location evidence="1">Cell membrane</location>
    </subcellularLocation>
</comment>
<evidence type="ECO:0000256" key="1">
    <source>
        <dbReference type="ARBA" id="ARBA00004236"/>
    </source>
</evidence>
<keyword evidence="5" id="KW-0472">Membrane</keyword>
<dbReference type="GO" id="GO:0016757">
    <property type="term" value="F:glycosyltransferase activity"/>
    <property type="evidence" value="ECO:0007669"/>
    <property type="project" value="UniProtKB-KW"/>
</dbReference>
<evidence type="ECO:0000313" key="11">
    <source>
        <dbReference type="EMBL" id="XCH10503.1"/>
    </source>
</evidence>
<evidence type="ECO:0000256" key="7">
    <source>
        <dbReference type="ARBA" id="ARBA00037904"/>
    </source>
</evidence>
<reference evidence="11" key="1">
    <citation type="submission" date="2024-06" db="EMBL/GenBank/DDBJ databases">
        <title>Biodegradation of dimethachlon by Arthrobacter sp. K5: mechanistic insights and ecological implications.</title>
        <authorList>
            <person name="Hu S."/>
            <person name="Lu P."/>
        </authorList>
    </citation>
    <scope>NUCLEOTIDE SEQUENCE</scope>
    <source>
        <strain evidence="11">K5</strain>
    </source>
</reference>
<evidence type="ECO:0000256" key="4">
    <source>
        <dbReference type="ARBA" id="ARBA00022679"/>
    </source>
</evidence>
<proteinExistence type="inferred from homology"/>
<keyword evidence="2" id="KW-1003">Cell membrane</keyword>
<dbReference type="GO" id="GO:0005886">
    <property type="term" value="C:plasma membrane"/>
    <property type="evidence" value="ECO:0007669"/>
    <property type="project" value="UniProtKB-SubCell"/>
</dbReference>
<evidence type="ECO:0000259" key="10">
    <source>
        <dbReference type="Pfam" id="PF00535"/>
    </source>
</evidence>
<dbReference type="SUPFAM" id="SSF53448">
    <property type="entry name" value="Nucleotide-diphospho-sugar transferases"/>
    <property type="match status" value="1"/>
</dbReference>
<comment type="pathway">
    <text evidence="7">Carotenoid biosynthesis; staphyloxanthin biosynthesis; staphyloxanthin from farnesyl diphosphate: step 4/5.</text>
</comment>
<dbReference type="PANTHER" id="PTHR43646">
    <property type="entry name" value="GLYCOSYLTRANSFERASE"/>
    <property type="match status" value="1"/>
</dbReference>
<evidence type="ECO:0000256" key="6">
    <source>
        <dbReference type="ARBA" id="ARBA00037281"/>
    </source>
</evidence>
<comment type="function">
    <text evidence="6">Catalyzes the glycosylation of 4,4'-diaponeurosporenoate, i.e. the esterification of glucose at the C1'' position with the carboxyl group of 4,4'-diaponeurosporenic acid, to form glycosyl-4,4'-diaponeurosporenoate. This is a step in the biosynthesis of staphyloxanthin, an orange pigment present in most staphylococci strains.</text>
</comment>
<organism evidence="11">
    <name type="scientific">Arthrobacter sp. K5</name>
    <dbReference type="NCBI Taxonomy" id="2839623"/>
    <lineage>
        <taxon>Bacteria</taxon>
        <taxon>Bacillati</taxon>
        <taxon>Actinomycetota</taxon>
        <taxon>Actinomycetes</taxon>
        <taxon>Micrococcales</taxon>
        <taxon>Micrococcaceae</taxon>
        <taxon>Arthrobacter</taxon>
    </lineage>
</organism>
<evidence type="ECO:0000256" key="3">
    <source>
        <dbReference type="ARBA" id="ARBA00022676"/>
    </source>
</evidence>
<dbReference type="EMBL" id="CP159279">
    <property type="protein sequence ID" value="XCH10503.1"/>
    <property type="molecule type" value="Genomic_DNA"/>
</dbReference>